<dbReference type="PANTHER" id="PTHR30151:SF20">
    <property type="entry name" value="ABC TRANSPORTER PERMEASE PROTEIN HI_0355-RELATED"/>
    <property type="match status" value="1"/>
</dbReference>
<dbReference type="SUPFAM" id="SSF161098">
    <property type="entry name" value="MetI-like"/>
    <property type="match status" value="1"/>
</dbReference>
<feature type="transmembrane region" description="Helical" evidence="7">
    <location>
        <begin position="229"/>
        <end position="250"/>
    </location>
</feature>
<evidence type="ECO:0000256" key="7">
    <source>
        <dbReference type="RuleBase" id="RU363032"/>
    </source>
</evidence>
<dbReference type="InterPro" id="IPR000515">
    <property type="entry name" value="MetI-like"/>
</dbReference>
<evidence type="ECO:0000256" key="8">
    <source>
        <dbReference type="SAM" id="MobiDB-lite"/>
    </source>
</evidence>
<comment type="caution">
    <text evidence="10">The sequence shown here is derived from an EMBL/GenBank/DDBJ whole genome shotgun (WGS) entry which is preliminary data.</text>
</comment>
<protein>
    <submittedName>
        <fullName evidence="10">ABC transporter permease</fullName>
    </submittedName>
</protein>
<evidence type="ECO:0000313" key="11">
    <source>
        <dbReference type="Proteomes" id="UP001291999"/>
    </source>
</evidence>
<comment type="subcellular location">
    <subcellularLocation>
        <location evidence="1 7">Cell membrane</location>
        <topology evidence="1 7">Multi-pass membrane protein</topology>
    </subcellularLocation>
</comment>
<keyword evidence="2 7" id="KW-0813">Transport</keyword>
<evidence type="ECO:0000256" key="4">
    <source>
        <dbReference type="ARBA" id="ARBA00022692"/>
    </source>
</evidence>
<feature type="transmembrane region" description="Helical" evidence="7">
    <location>
        <begin position="20"/>
        <end position="38"/>
    </location>
</feature>
<keyword evidence="5 7" id="KW-1133">Transmembrane helix</keyword>
<evidence type="ECO:0000256" key="1">
    <source>
        <dbReference type="ARBA" id="ARBA00004651"/>
    </source>
</evidence>
<keyword evidence="3" id="KW-1003">Cell membrane</keyword>
<gene>
    <name evidence="10" type="ORF">SFC79_05000</name>
</gene>
<evidence type="ECO:0000259" key="9">
    <source>
        <dbReference type="PROSITE" id="PS50928"/>
    </source>
</evidence>
<evidence type="ECO:0000256" key="6">
    <source>
        <dbReference type="ARBA" id="ARBA00023136"/>
    </source>
</evidence>
<name>A0ABU5K8D6_9ACTN</name>
<feature type="transmembrane region" description="Helical" evidence="7">
    <location>
        <begin position="107"/>
        <end position="127"/>
    </location>
</feature>
<dbReference type="PROSITE" id="PS50928">
    <property type="entry name" value="ABC_TM1"/>
    <property type="match status" value="1"/>
</dbReference>
<dbReference type="InterPro" id="IPR035906">
    <property type="entry name" value="MetI-like_sf"/>
</dbReference>
<evidence type="ECO:0000256" key="5">
    <source>
        <dbReference type="ARBA" id="ARBA00022989"/>
    </source>
</evidence>
<sequence>MASRFVPSVRRIRQEVTPPLVFLVFLVLLWKLALWNEWVSDTVIPHPEDVVVSFFELVFSDIIWDDTLATLWETVAGFLLGALIALSLAVPSGLWPTMRRMLHPYAIGLQVTPRIAVAPIIIAWAGFGYSSKIWIAAIIAFFPIYVNALTGILTVDEESREMFRSLGATRWQSFSRLVVPSSLPIMFAGLKTAAGLALVGAVVGEFISAQRGLGVLVQQFSYQLAVDDAFAVILILMLMGLLLFAVMEWLERVTVFWLHDARLVARTRRLQARAQKRRPSPSAPSDPTATPAETAGLVR</sequence>
<dbReference type="CDD" id="cd06261">
    <property type="entry name" value="TM_PBP2"/>
    <property type="match status" value="1"/>
</dbReference>
<dbReference type="Gene3D" id="1.10.3720.10">
    <property type="entry name" value="MetI-like"/>
    <property type="match status" value="1"/>
</dbReference>
<feature type="transmembrane region" description="Helical" evidence="7">
    <location>
        <begin position="75"/>
        <end position="95"/>
    </location>
</feature>
<dbReference type="Pfam" id="PF00528">
    <property type="entry name" value="BPD_transp_1"/>
    <property type="match status" value="1"/>
</dbReference>
<keyword evidence="6 7" id="KW-0472">Membrane</keyword>
<keyword evidence="4 7" id="KW-0812">Transmembrane</keyword>
<feature type="transmembrane region" description="Helical" evidence="7">
    <location>
        <begin position="133"/>
        <end position="155"/>
    </location>
</feature>
<reference evidence="10 11" key="1">
    <citation type="submission" date="2023-11" db="EMBL/GenBank/DDBJ databases">
        <title>Novel species in genus Nocardioides.</title>
        <authorList>
            <person name="Zhou H."/>
        </authorList>
    </citation>
    <scope>NUCLEOTIDE SEQUENCE [LARGE SCALE GENOMIC DNA]</scope>
    <source>
        <strain evidence="10 11">S-58</strain>
    </source>
</reference>
<evidence type="ECO:0000256" key="2">
    <source>
        <dbReference type="ARBA" id="ARBA00022448"/>
    </source>
</evidence>
<evidence type="ECO:0000313" key="10">
    <source>
        <dbReference type="EMBL" id="MDZ5661114.1"/>
    </source>
</evidence>
<feature type="region of interest" description="Disordered" evidence="8">
    <location>
        <begin position="272"/>
        <end position="299"/>
    </location>
</feature>
<dbReference type="RefSeq" id="WP_322423471.1">
    <property type="nucleotide sequence ID" value="NZ_JAXQPW010000001.1"/>
</dbReference>
<dbReference type="EMBL" id="JAXQPW010000001">
    <property type="protein sequence ID" value="MDZ5661114.1"/>
    <property type="molecule type" value="Genomic_DNA"/>
</dbReference>
<keyword evidence="11" id="KW-1185">Reference proteome</keyword>
<feature type="domain" description="ABC transmembrane type-1" evidence="9">
    <location>
        <begin position="71"/>
        <end position="247"/>
    </location>
</feature>
<comment type="similarity">
    <text evidence="7">Belongs to the binding-protein-dependent transport system permease family.</text>
</comment>
<organism evidence="10 11">
    <name type="scientific">Nocardioides renjunii</name>
    <dbReference type="NCBI Taxonomy" id="3095075"/>
    <lineage>
        <taxon>Bacteria</taxon>
        <taxon>Bacillati</taxon>
        <taxon>Actinomycetota</taxon>
        <taxon>Actinomycetes</taxon>
        <taxon>Propionibacteriales</taxon>
        <taxon>Nocardioidaceae</taxon>
        <taxon>Nocardioides</taxon>
    </lineage>
</organism>
<dbReference type="Proteomes" id="UP001291999">
    <property type="component" value="Unassembled WGS sequence"/>
</dbReference>
<feature type="transmembrane region" description="Helical" evidence="7">
    <location>
        <begin position="185"/>
        <end position="209"/>
    </location>
</feature>
<proteinExistence type="inferred from homology"/>
<evidence type="ECO:0000256" key="3">
    <source>
        <dbReference type="ARBA" id="ARBA00022475"/>
    </source>
</evidence>
<accession>A0ABU5K8D6</accession>
<dbReference type="PANTHER" id="PTHR30151">
    <property type="entry name" value="ALKANE SULFONATE ABC TRANSPORTER-RELATED, MEMBRANE SUBUNIT"/>
    <property type="match status" value="1"/>
</dbReference>
<feature type="compositionally biased region" description="Low complexity" evidence="8">
    <location>
        <begin position="283"/>
        <end position="299"/>
    </location>
</feature>